<proteinExistence type="predicted"/>
<dbReference type="EMBL" id="FOVH01000011">
    <property type="protein sequence ID" value="SFP01262.1"/>
    <property type="molecule type" value="Genomic_DNA"/>
</dbReference>
<accession>A0A1I5LVK2</accession>
<dbReference type="STRING" id="1993.SAMN04489713_11142"/>
<name>A0A1I5LVK2_9ACTN</name>
<sequence length="98" mass="10449">MYAWDVGNGQSGVTDDMDAAIANVELALRGASTGVRGAVRLVTVSMCGRSEYIDLGIVGEARRGDGGVLWTRRSSWWGTAYSSVQPNSERAGPSREPE</sequence>
<evidence type="ECO:0000313" key="2">
    <source>
        <dbReference type="Proteomes" id="UP000183413"/>
    </source>
</evidence>
<dbReference type="InParanoid" id="A0A1I5LVK2"/>
<evidence type="ECO:0000313" key="1">
    <source>
        <dbReference type="EMBL" id="SFP01262.1"/>
    </source>
</evidence>
<organism evidence="1 2">
    <name type="scientific">Actinomadura madurae</name>
    <dbReference type="NCBI Taxonomy" id="1993"/>
    <lineage>
        <taxon>Bacteria</taxon>
        <taxon>Bacillati</taxon>
        <taxon>Actinomycetota</taxon>
        <taxon>Actinomycetes</taxon>
        <taxon>Streptosporangiales</taxon>
        <taxon>Thermomonosporaceae</taxon>
        <taxon>Actinomadura</taxon>
    </lineage>
</organism>
<keyword evidence="2" id="KW-1185">Reference proteome</keyword>
<gene>
    <name evidence="1" type="ORF">SAMN04489713_11142</name>
</gene>
<dbReference type="Proteomes" id="UP000183413">
    <property type="component" value="Unassembled WGS sequence"/>
</dbReference>
<reference evidence="1 2" key="1">
    <citation type="submission" date="2016-10" db="EMBL/GenBank/DDBJ databases">
        <authorList>
            <person name="de Groot N.N."/>
        </authorList>
    </citation>
    <scope>NUCLEOTIDE SEQUENCE [LARGE SCALE GENOMIC DNA]</scope>
    <source>
        <strain evidence="1 2">DSM 43067</strain>
    </source>
</reference>
<protein>
    <submittedName>
        <fullName evidence="1">Uncharacterized protein</fullName>
    </submittedName>
</protein>
<dbReference type="AlphaFoldDB" id="A0A1I5LVK2"/>